<proteinExistence type="inferred from homology"/>
<dbReference type="GO" id="GO:0009090">
    <property type="term" value="P:homoserine biosynthetic process"/>
    <property type="evidence" value="ECO:0007669"/>
    <property type="project" value="TreeGrafter"/>
</dbReference>
<dbReference type="PROSITE" id="PS51671">
    <property type="entry name" value="ACT"/>
    <property type="match status" value="2"/>
</dbReference>
<evidence type="ECO:0000256" key="14">
    <source>
        <dbReference type="PIRSR" id="PIRSR000726-1"/>
    </source>
</evidence>
<dbReference type="NCBIfam" id="NF005155">
    <property type="entry name" value="PRK06635.1-4"/>
    <property type="match status" value="1"/>
</dbReference>
<evidence type="ECO:0000256" key="12">
    <source>
        <dbReference type="ARBA" id="ARBA00023154"/>
    </source>
</evidence>
<comment type="similarity">
    <text evidence="5 15">Belongs to the aspartokinase family.</text>
</comment>
<keyword evidence="11" id="KW-0220">Diaminopimelate biosynthesis</keyword>
<evidence type="ECO:0000256" key="13">
    <source>
        <dbReference type="ARBA" id="ARBA00047872"/>
    </source>
</evidence>
<keyword evidence="9 15" id="KW-0418">Kinase</keyword>
<dbReference type="Pfam" id="PF00696">
    <property type="entry name" value="AA_kinase"/>
    <property type="match status" value="1"/>
</dbReference>
<evidence type="ECO:0000313" key="18">
    <source>
        <dbReference type="EMBL" id="HEL65464.1"/>
    </source>
</evidence>
<feature type="domain" description="ACT" evidence="17">
    <location>
        <begin position="343"/>
        <end position="407"/>
    </location>
</feature>
<dbReference type="SUPFAM" id="SSF55021">
    <property type="entry name" value="ACT-like"/>
    <property type="match status" value="2"/>
</dbReference>
<dbReference type="GO" id="GO:0004072">
    <property type="term" value="F:aspartate kinase activity"/>
    <property type="evidence" value="ECO:0007669"/>
    <property type="project" value="UniProtKB-EC"/>
</dbReference>
<dbReference type="CDD" id="cd04913">
    <property type="entry name" value="ACT_AKii-LysC-BS-like_1"/>
    <property type="match status" value="1"/>
</dbReference>
<accession>A0A7C2E9G4</accession>
<comment type="pathway">
    <text evidence="4 16">Amino-acid biosynthesis; L-threonine biosynthesis; L-threonine from L-aspartate: step 1/5.</text>
</comment>
<comment type="catalytic activity">
    <reaction evidence="13 15">
        <text>L-aspartate + ATP = 4-phospho-L-aspartate + ADP</text>
        <dbReference type="Rhea" id="RHEA:23776"/>
        <dbReference type="ChEBI" id="CHEBI:29991"/>
        <dbReference type="ChEBI" id="CHEBI:30616"/>
        <dbReference type="ChEBI" id="CHEBI:57535"/>
        <dbReference type="ChEBI" id="CHEBI:456216"/>
        <dbReference type="EC" id="2.7.2.4"/>
    </reaction>
</comment>
<evidence type="ECO:0000259" key="17">
    <source>
        <dbReference type="PROSITE" id="PS51671"/>
    </source>
</evidence>
<evidence type="ECO:0000256" key="5">
    <source>
        <dbReference type="ARBA" id="ARBA00010122"/>
    </source>
</evidence>
<feature type="domain" description="ACT" evidence="17">
    <location>
        <begin position="263"/>
        <end position="337"/>
    </location>
</feature>
<dbReference type="Pfam" id="PF22468">
    <property type="entry name" value="ACT_9"/>
    <property type="match status" value="1"/>
</dbReference>
<name>A0A7C2E9G4_9THEO</name>
<dbReference type="CDD" id="cd04261">
    <property type="entry name" value="AAK_AKii-LysC-BS"/>
    <property type="match status" value="1"/>
</dbReference>
<organism evidence="18">
    <name type="scientific">Ammonifex degensii</name>
    <dbReference type="NCBI Taxonomy" id="42838"/>
    <lineage>
        <taxon>Bacteria</taxon>
        <taxon>Bacillati</taxon>
        <taxon>Bacillota</taxon>
        <taxon>Clostridia</taxon>
        <taxon>Thermoanaerobacterales</taxon>
        <taxon>Thermoanaerobacteraceae</taxon>
        <taxon>Ammonifex</taxon>
    </lineage>
</organism>
<dbReference type="InterPro" id="IPR002912">
    <property type="entry name" value="ACT_dom"/>
</dbReference>
<dbReference type="InterPro" id="IPR018042">
    <property type="entry name" value="Aspartate_kinase_CS"/>
</dbReference>
<keyword evidence="10 14" id="KW-0067">ATP-binding</keyword>
<dbReference type="GO" id="GO:0019877">
    <property type="term" value="P:diaminopimelate biosynthetic process"/>
    <property type="evidence" value="ECO:0007669"/>
    <property type="project" value="UniProtKB-KW"/>
</dbReference>
<dbReference type="PANTHER" id="PTHR21499:SF3">
    <property type="entry name" value="ASPARTOKINASE"/>
    <property type="match status" value="1"/>
</dbReference>
<dbReference type="NCBIfam" id="TIGR00656">
    <property type="entry name" value="asp_kin_monofn"/>
    <property type="match status" value="1"/>
</dbReference>
<keyword evidence="8 14" id="KW-0547">Nucleotide-binding</keyword>
<dbReference type="SUPFAM" id="SSF53633">
    <property type="entry name" value="Carbamate kinase-like"/>
    <property type="match status" value="1"/>
</dbReference>
<dbReference type="Gene3D" id="3.30.2130.10">
    <property type="entry name" value="VC0802-like"/>
    <property type="match status" value="1"/>
</dbReference>
<gene>
    <name evidence="18" type="ORF">ENQ34_02115</name>
</gene>
<dbReference type="InterPro" id="IPR041740">
    <property type="entry name" value="AKii-LysC-BS"/>
</dbReference>
<dbReference type="FunFam" id="3.30.2130.10:FF:000002">
    <property type="entry name" value="Aspartokinase"/>
    <property type="match status" value="1"/>
</dbReference>
<dbReference type="Pfam" id="PF01842">
    <property type="entry name" value="ACT"/>
    <property type="match status" value="1"/>
</dbReference>
<dbReference type="NCBIfam" id="TIGR00657">
    <property type="entry name" value="asp_kinases"/>
    <property type="match status" value="1"/>
</dbReference>
<evidence type="ECO:0000256" key="3">
    <source>
        <dbReference type="ARBA" id="ARBA00004986"/>
    </source>
</evidence>
<evidence type="ECO:0000256" key="15">
    <source>
        <dbReference type="RuleBase" id="RU003448"/>
    </source>
</evidence>
<dbReference type="Gene3D" id="3.40.1160.10">
    <property type="entry name" value="Acetylglutamate kinase-like"/>
    <property type="match status" value="1"/>
</dbReference>
<dbReference type="NCBIfam" id="NF005154">
    <property type="entry name" value="PRK06635.1-2"/>
    <property type="match status" value="1"/>
</dbReference>
<dbReference type="InterPro" id="IPR001341">
    <property type="entry name" value="Asp_kinase"/>
</dbReference>
<dbReference type="UniPathway" id="UPA00051">
    <property type="reaction ID" value="UER00462"/>
</dbReference>
<dbReference type="FunFam" id="3.40.1160.10:FF:000002">
    <property type="entry name" value="Aspartokinase"/>
    <property type="match status" value="1"/>
</dbReference>
<evidence type="ECO:0000256" key="1">
    <source>
        <dbReference type="ARBA" id="ARBA00003121"/>
    </source>
</evidence>
<evidence type="ECO:0000256" key="11">
    <source>
        <dbReference type="ARBA" id="ARBA00022915"/>
    </source>
</evidence>
<keyword evidence="12" id="KW-0457">Lysine biosynthesis</keyword>
<dbReference type="InterPro" id="IPR054352">
    <property type="entry name" value="ACT_Aspartokinase"/>
</dbReference>
<evidence type="ECO:0000256" key="7">
    <source>
        <dbReference type="ARBA" id="ARBA00022679"/>
    </source>
</evidence>
<keyword evidence="7 15" id="KW-0808">Transferase</keyword>
<comment type="function">
    <text evidence="1">Catalyzes the phosphorylation of the beta-carboxyl group of aspartic acid with ATP to yield 4-phospho-L-aspartate, which is involved in the branched biosynthetic pathway leading to the biosynthesis of amino acids threonine, isoleucine and methionine.</text>
</comment>
<dbReference type="InterPro" id="IPR001048">
    <property type="entry name" value="Asp/Glu/Uridylate_kinase"/>
</dbReference>
<comment type="pathway">
    <text evidence="3 16">Amino-acid biosynthesis; L-methionine biosynthesis via de novo pathway; L-homoserine from L-aspartate: step 1/3.</text>
</comment>
<dbReference type="InterPro" id="IPR036393">
    <property type="entry name" value="AceGlu_kinase-like_sf"/>
</dbReference>
<comment type="caution">
    <text evidence="18">The sequence shown here is derived from an EMBL/GenBank/DDBJ whole genome shotgun (WGS) entry which is preliminary data.</text>
</comment>
<evidence type="ECO:0000256" key="4">
    <source>
        <dbReference type="ARBA" id="ARBA00005139"/>
    </source>
</evidence>
<dbReference type="GO" id="GO:0005524">
    <property type="term" value="F:ATP binding"/>
    <property type="evidence" value="ECO:0007669"/>
    <property type="project" value="UniProtKB-KW"/>
</dbReference>
<dbReference type="PROSITE" id="PS00324">
    <property type="entry name" value="ASPARTOKINASE"/>
    <property type="match status" value="1"/>
</dbReference>
<dbReference type="PANTHER" id="PTHR21499">
    <property type="entry name" value="ASPARTATE KINASE"/>
    <property type="match status" value="1"/>
</dbReference>
<comment type="pathway">
    <text evidence="2 16">Amino-acid biosynthesis; L-lysine biosynthesis via DAP pathway; (S)-tetrahydrodipicolinate from L-aspartate: step 1/4.</text>
</comment>
<feature type="binding site" evidence="14">
    <location>
        <position position="73"/>
    </location>
    <ligand>
        <name>substrate</name>
    </ligand>
</feature>
<evidence type="ECO:0000256" key="8">
    <source>
        <dbReference type="ARBA" id="ARBA00022741"/>
    </source>
</evidence>
<dbReference type="UniPathway" id="UPA00034">
    <property type="reaction ID" value="UER00015"/>
</dbReference>
<reference evidence="18" key="1">
    <citation type="journal article" date="2020" name="mSystems">
        <title>Genome- and Community-Level Interaction Insights into Carbon Utilization and Element Cycling Functions of Hydrothermarchaeota in Hydrothermal Sediment.</title>
        <authorList>
            <person name="Zhou Z."/>
            <person name="Liu Y."/>
            <person name="Xu W."/>
            <person name="Pan J."/>
            <person name="Luo Z.H."/>
            <person name="Li M."/>
        </authorList>
    </citation>
    <scope>NUCLEOTIDE SEQUENCE [LARGE SCALE GENOMIC DNA]</scope>
    <source>
        <strain evidence="18">SpSt-300</strain>
    </source>
</reference>
<dbReference type="AlphaFoldDB" id="A0A7C2E9G4"/>
<dbReference type="UniPathway" id="UPA00050">
    <property type="reaction ID" value="UER00461"/>
</dbReference>
<evidence type="ECO:0000256" key="16">
    <source>
        <dbReference type="RuleBase" id="RU004249"/>
    </source>
</evidence>
<dbReference type="CDD" id="cd04923">
    <property type="entry name" value="ACT_AK-LysC-DapG-like_2"/>
    <property type="match status" value="1"/>
</dbReference>
<dbReference type="InterPro" id="IPR045865">
    <property type="entry name" value="ACT-like_dom_sf"/>
</dbReference>
<dbReference type="GO" id="GO:0009088">
    <property type="term" value="P:threonine biosynthetic process"/>
    <property type="evidence" value="ECO:0007669"/>
    <property type="project" value="UniProtKB-UniPathway"/>
</dbReference>
<evidence type="ECO:0000256" key="10">
    <source>
        <dbReference type="ARBA" id="ARBA00022840"/>
    </source>
</evidence>
<dbReference type="InterPro" id="IPR005260">
    <property type="entry name" value="Asp_kin_monofn"/>
</dbReference>
<sequence length="407" mass="42859">MLIVQKFGGSSVADAARIKQVARRVWQARREGNDVVVVVSAMGDTTDELIALARQVTGEPAAREMDQLLSTGEQVSTALLAMALQDLGAEAISLTGQQAGITTDGFYGKAAITGVDAGRLRAELAAGKIVVVAGFQGLAPNGDVTTLGRGGSDTTAVALAAALGADRCEIYTDVDGVYTADPRLVPEASKLPVVSHDEMLELASLGAVVLHPRSVELAKLYGVPLVVRSSFNNHEGTLVKEDAGMERTHMVSGVAHDLNVAKVGLFDVLDRPGIAHRLFAALAAENINVDMIIQGATRDGRNDIAFTVRRDDLKKTLAAVEKVKEAIGSKGYTYDDRVGKVSIVGAGMITRPGVAAAMFEALSTEGINIEMISTSEIKISCVIKETEVTRAVKALHQRFGLDKLGEG</sequence>
<feature type="binding site" evidence="14">
    <location>
        <begin position="6"/>
        <end position="9"/>
    </location>
    <ligand>
        <name>ATP</name>
        <dbReference type="ChEBI" id="CHEBI:30616"/>
    </ligand>
</feature>
<feature type="binding site" evidence="14">
    <location>
        <position position="46"/>
    </location>
    <ligand>
        <name>substrate</name>
    </ligand>
</feature>
<evidence type="ECO:0000256" key="2">
    <source>
        <dbReference type="ARBA" id="ARBA00004766"/>
    </source>
</evidence>
<evidence type="ECO:0000256" key="9">
    <source>
        <dbReference type="ARBA" id="ARBA00022777"/>
    </source>
</evidence>
<feature type="binding site" evidence="14">
    <location>
        <begin position="172"/>
        <end position="173"/>
    </location>
    <ligand>
        <name>ATP</name>
        <dbReference type="ChEBI" id="CHEBI:30616"/>
    </ligand>
</feature>
<feature type="binding site" evidence="14">
    <location>
        <position position="178"/>
    </location>
    <ligand>
        <name>ATP</name>
        <dbReference type="ChEBI" id="CHEBI:30616"/>
    </ligand>
</feature>
<dbReference type="EMBL" id="DSMU01000134">
    <property type="protein sequence ID" value="HEL65464.1"/>
    <property type="molecule type" value="Genomic_DNA"/>
</dbReference>
<dbReference type="GO" id="GO:0005829">
    <property type="term" value="C:cytosol"/>
    <property type="evidence" value="ECO:0007669"/>
    <property type="project" value="TreeGrafter"/>
</dbReference>
<evidence type="ECO:0000256" key="6">
    <source>
        <dbReference type="ARBA" id="ARBA00022605"/>
    </source>
</evidence>
<dbReference type="PIRSF" id="PIRSF000726">
    <property type="entry name" value="Asp_kin"/>
    <property type="match status" value="1"/>
</dbReference>
<dbReference type="EC" id="2.7.2.4" evidence="15"/>
<keyword evidence="6 16" id="KW-0028">Amino-acid biosynthesis</keyword>
<feature type="binding site" evidence="14">
    <location>
        <position position="183"/>
    </location>
    <ligand>
        <name>ATP</name>
        <dbReference type="ChEBI" id="CHEBI:30616"/>
    </ligand>
</feature>
<dbReference type="GO" id="GO:0009089">
    <property type="term" value="P:lysine biosynthetic process via diaminopimelate"/>
    <property type="evidence" value="ECO:0007669"/>
    <property type="project" value="UniProtKB-UniPathway"/>
</dbReference>
<protein>
    <recommendedName>
        <fullName evidence="15">Aspartokinase</fullName>
        <ecNumber evidence="15">2.7.2.4</ecNumber>
    </recommendedName>
</protein>